<protein>
    <submittedName>
        <fullName evidence="1">Uncharacterized protein</fullName>
    </submittedName>
</protein>
<proteinExistence type="predicted"/>
<keyword evidence="2" id="KW-1185">Reference proteome</keyword>
<comment type="caution">
    <text evidence="1">The sequence shown here is derived from an EMBL/GenBank/DDBJ whole genome shotgun (WGS) entry which is preliminary data.</text>
</comment>
<reference evidence="1" key="1">
    <citation type="journal article" date="2023" name="bioRxiv">
        <title>Scaffold-level genome assemblies of two parasitoid biocontrol wasps reveal the parthenogenesis mechanism and an associated novel virus.</title>
        <authorList>
            <person name="Inwood S."/>
            <person name="Skelly J."/>
            <person name="Guhlin J."/>
            <person name="Harrop T."/>
            <person name="Goldson S."/>
            <person name="Dearden P."/>
        </authorList>
    </citation>
    <scope>NUCLEOTIDE SEQUENCE</scope>
    <source>
        <strain evidence="1">Lincoln</strain>
        <tissue evidence="1">Whole body</tissue>
    </source>
</reference>
<dbReference type="Proteomes" id="UP001168972">
    <property type="component" value="Unassembled WGS sequence"/>
</dbReference>
<evidence type="ECO:0000313" key="1">
    <source>
        <dbReference type="EMBL" id="KAK0157258.1"/>
    </source>
</evidence>
<sequence length="150" mass="17501">METKQFMKRKLSLNNSSSTTLIHVESIVCNYNLNNITPSKIEFEKWQEIIDEEIKYNIVNSICHEIIQLAIDEAYKYYLNRIKYSFVIDCAHQAWVQMKLIYQMTAAILPLISSTLSSSHEIYCQRRIVTKDNPSTCNDWCLNVLSIGIK</sequence>
<evidence type="ECO:0000313" key="2">
    <source>
        <dbReference type="Proteomes" id="UP001168972"/>
    </source>
</evidence>
<accession>A0AA39EZV5</accession>
<dbReference type="EMBL" id="JAQQBR010002145">
    <property type="protein sequence ID" value="KAK0157258.1"/>
    <property type="molecule type" value="Genomic_DNA"/>
</dbReference>
<dbReference type="AlphaFoldDB" id="A0AA39EZV5"/>
<reference evidence="1" key="2">
    <citation type="submission" date="2023-03" db="EMBL/GenBank/DDBJ databases">
        <authorList>
            <person name="Inwood S.N."/>
            <person name="Skelly J.G."/>
            <person name="Guhlin J."/>
            <person name="Harrop T.W.R."/>
            <person name="Goldson S.G."/>
            <person name="Dearden P.K."/>
        </authorList>
    </citation>
    <scope>NUCLEOTIDE SEQUENCE</scope>
    <source>
        <strain evidence="1">Lincoln</strain>
        <tissue evidence="1">Whole body</tissue>
    </source>
</reference>
<gene>
    <name evidence="1" type="ORF">PV327_011296</name>
</gene>
<name>A0AA39EZV5_MICHY</name>
<organism evidence="1 2">
    <name type="scientific">Microctonus hyperodae</name>
    <name type="common">Parasitoid wasp</name>
    <dbReference type="NCBI Taxonomy" id="165561"/>
    <lineage>
        <taxon>Eukaryota</taxon>
        <taxon>Metazoa</taxon>
        <taxon>Ecdysozoa</taxon>
        <taxon>Arthropoda</taxon>
        <taxon>Hexapoda</taxon>
        <taxon>Insecta</taxon>
        <taxon>Pterygota</taxon>
        <taxon>Neoptera</taxon>
        <taxon>Endopterygota</taxon>
        <taxon>Hymenoptera</taxon>
        <taxon>Apocrita</taxon>
        <taxon>Ichneumonoidea</taxon>
        <taxon>Braconidae</taxon>
        <taxon>Euphorinae</taxon>
        <taxon>Microctonus</taxon>
    </lineage>
</organism>